<name>A0A3M6UTY2_POCDA</name>
<dbReference type="PANTHER" id="PTHR10166:SF66">
    <property type="entry name" value="VWFA AND CACHE DOMAIN-CONTAINING PROTEIN CG16868"/>
    <property type="match status" value="1"/>
</dbReference>
<keyword evidence="5" id="KW-1185">Reference proteome</keyword>
<feature type="domain" description="VWFA" evidence="3">
    <location>
        <begin position="1149"/>
        <end position="1348"/>
    </location>
</feature>
<dbReference type="SMART" id="SM00327">
    <property type="entry name" value="VWA"/>
    <property type="match status" value="1"/>
</dbReference>
<organism evidence="4 5">
    <name type="scientific">Pocillopora damicornis</name>
    <name type="common">Cauliflower coral</name>
    <name type="synonym">Millepora damicornis</name>
    <dbReference type="NCBI Taxonomy" id="46731"/>
    <lineage>
        <taxon>Eukaryota</taxon>
        <taxon>Metazoa</taxon>
        <taxon>Cnidaria</taxon>
        <taxon>Anthozoa</taxon>
        <taxon>Hexacorallia</taxon>
        <taxon>Scleractinia</taxon>
        <taxon>Astrocoeniina</taxon>
        <taxon>Pocilloporidae</taxon>
        <taxon>Pocillopora</taxon>
    </lineage>
</organism>
<dbReference type="Pfam" id="PF00092">
    <property type="entry name" value="VWA"/>
    <property type="match status" value="1"/>
</dbReference>
<evidence type="ECO:0000256" key="2">
    <source>
        <dbReference type="SAM" id="Phobius"/>
    </source>
</evidence>
<dbReference type="SUPFAM" id="SSF53300">
    <property type="entry name" value="vWA-like"/>
    <property type="match status" value="1"/>
</dbReference>
<evidence type="ECO:0000259" key="3">
    <source>
        <dbReference type="PROSITE" id="PS50234"/>
    </source>
</evidence>
<dbReference type="Gene3D" id="3.40.50.410">
    <property type="entry name" value="von Willebrand factor, type A domain"/>
    <property type="match status" value="1"/>
</dbReference>
<dbReference type="PANTHER" id="PTHR10166">
    <property type="entry name" value="VOLTAGE-DEPENDENT CALCIUM CHANNEL SUBUNIT ALPHA-2/DELTA-RELATED"/>
    <property type="match status" value="1"/>
</dbReference>
<dbReference type="Gene3D" id="3.30.450.20">
    <property type="entry name" value="PAS domain"/>
    <property type="match status" value="5"/>
</dbReference>
<dbReference type="CDD" id="cd12913">
    <property type="entry name" value="PDC1_MCP_like"/>
    <property type="match status" value="1"/>
</dbReference>
<feature type="transmembrane region" description="Helical" evidence="2">
    <location>
        <begin position="2001"/>
        <end position="2024"/>
    </location>
</feature>
<evidence type="ECO:0000313" key="5">
    <source>
        <dbReference type="Proteomes" id="UP000275408"/>
    </source>
</evidence>
<dbReference type="OrthoDB" id="5986134at2759"/>
<gene>
    <name evidence="4" type="ORF">pdam_00006176</name>
</gene>
<sequence>MTFVLEVSLPEEEPFSRLKAERKALDFSDKAATPIGYRGDGRDCHSERLADATPINIKYMDSYVDSLSAGGKNQSVPECDLHDIFTDYQSKVDKMRVLSFAGKFTYVGNTENLRRDLATYYDFFSENLVRDAPIISIPYIDAFGTGLLTSITLPCYYQGKFIGVVGTDISMEDLLSEITYFQRGQSSYAFMVDRLSSDEILITKLNVKQLNDLILSFPSGKSGQKTFSSKRFLARGGQVEEGVTVATYRSTYFWEPVQHTNFTVTIVVKDGDRDETLDTQTIPSDFEFLYHRLDLVKPDSPCVHFSRYAAKDSTVVKFSAEAFTDPYNYLGLDESVSKVNAYERFMKNTRAINPGFKSGIRNTVLATKKVEDIWFRKKSEYTTYLVWRYVGTANGVFRMTPGTLLAKSYDPRKRPWYHTALSNTGSVALSTPYIDAFGAGVVITAAHTLYRGETNSQHSTNDQVIGVMGADFPLSYFQKLLTDTYPKCEESSYDCFVLDSAGFLIMHNDFLQPDITAKTLEYVHITEKEKEISEDLIQKGYLVKKECRNLEKIGLQSFYELKLPFQGVSTLENGQRCKKYQLLKVGGSNAFLGKRDGKNLTGIISREGSCSSKTCSCSTNKECSNVKGLTCECPCSSRLEFHYCRSEFPASNISICPVPATVFLSERVHDPSVNGLGKCFDPQCDKKPDSESCDGVVGCYWCVRDKFNTPLSKKYCADINTCYGGTQGTRAPGSGNIPTDPTNLEDDDDKGGLSAGAIVGIVLGSIAVIIVLAFIFVKCSRESTPKTVATLAPAPAVEYNALPPTTHPPECAYRPEPGFPVHSASVNIPPPPSYDQAMLLTDTYPKCGESSYDCFVLDRAGFLIMHNDFLQPDITAKTLEYVHITEKEKDISEDLIQKGYLVKKECRNLEKIGLQSFYELKLPFQGVSTLENGQRCKKYQLLKVGGSNTFLGKRDGKNLTGTRAPGSGNIPTNPANPEDEDDKGGLSAGAIEYFDSLKYYERELRGTNIVPLANKLRDIFKARFTIAERLKKTVEHAYGTTEEPFPECCKFDKSTLKYDVRFRSKVNLNSMCLKIAGTAPKNPIHLDRTILKEMKAISDEYPSVKWQYFGSEQGVMTNFPAYDDPVKCDGYDPRFRPFYVETATPEAKDVVLVIDTSFSMVGDKLDTAKEAAKTVLDTLNPKDQVGIVSFVDKVETPDRENCYSKQLALAIPPNVRNMKYFVTNLAASLGLTKFKPAFEKAFDLLQGSVARGSRKKRKRVILFLTDGAPTEENEIKDLFVTIRDRNVELNNSVIILTYGFNKNQEDILIHIANQNGTKYGVAANTSVGDVARGSYTYIEDIRTLRSKMATYYDLFAEQFNQPIVSVPYVDAWGTGLLVSITIACYNHGKFIGVAGTDINIEDLMPDFTKYFKQGRTTYTFMITKSGRTLIHPLLPAPADAYGDPIYMDIRNLERPEADFKEVFESMTNGTKGSKSFKATRYLPKGGVTLDGVTETSIDSTYHWYPVLETEFSVCVVIPPSLKNDVLRPLQIPHGYTFTYHRIDLLPPRKVCSYFGNTTAKDTTVVKFAPDAFLDPYTYIGSQETNVTVLSLGNYMTKRPGSESYSKLRSGIRDSVTATWKLDDIWLHSKTNFTQYVIWRYIGTANGVFRQTPGGALPKNYDPRKRPWYNTALLHHGLLTLTTPYLDVGGAGEVITAARALFHGESNHLYRAYDEALVWSTTTDSLFSRLFESKRLLTDAYPKCRETEDYSCFIIDDAGFLVMHEDFMVPSASEEGGVENVHITEKEKHIALHMFQNGYLKKKECRKLEDLQMQTFYEVTLPDGGVDALDNVGGCNRYQLGKIGGTNVYLGISVKDSICSSQAECTCSSGKQCLYPSSCECPCHSKLVFRYCHGEFPNSSLPICPALGPKQADFDSFSTLKSEKCLEKCFDPHCGEKDEQRTCDGLVSCYWCKKDKDGIPLSKPYCGTSEKCFRGTENPAYRDDEQNDKICQLPTTRGSKGLSVAAFVGISIGCVFALLILIGIYKVVKCHQNTGPRPVRTFSTQKSAAAQLTEHEMSHGNQGHDYEDPRDLVMPPGPPSYNEVLRQQNPSYSPPLPTIPESTDPADVRPVIPGRNAVRKQSVNNPPPVPLTRRPSGTIENPGLFQHGVQPAKNTKRKFSLDSSGVLTSNESPPPLAPRARCFSHIAPPILAYVPELSTAGLPQKSNEAGELMYSNAISTARAARALREEEKEHEDTNDDLGYVECIHARDVAGEPQAIYAKGSKL</sequence>
<dbReference type="STRING" id="46731.A0A3M6UTY2"/>
<keyword evidence="2" id="KW-0472">Membrane</keyword>
<dbReference type="SUPFAM" id="SSF103190">
    <property type="entry name" value="Sensory domain-like"/>
    <property type="match status" value="1"/>
</dbReference>
<dbReference type="PROSITE" id="PS50234">
    <property type="entry name" value="VWFA"/>
    <property type="match status" value="1"/>
</dbReference>
<dbReference type="FunFam" id="3.30.450.20:FF:000024">
    <property type="entry name" value="VWFA and cache domain-containing protein 1"/>
    <property type="match status" value="1"/>
</dbReference>
<keyword evidence="2" id="KW-0812">Transmembrane</keyword>
<accession>A0A3M6UTY2</accession>
<dbReference type="InterPro" id="IPR036465">
    <property type="entry name" value="vWFA_dom_sf"/>
</dbReference>
<dbReference type="Proteomes" id="UP000275408">
    <property type="component" value="Unassembled WGS sequence"/>
</dbReference>
<keyword evidence="2" id="KW-1133">Transmembrane helix</keyword>
<evidence type="ECO:0000313" key="4">
    <source>
        <dbReference type="EMBL" id="RMX57037.1"/>
    </source>
</evidence>
<evidence type="ECO:0000256" key="1">
    <source>
        <dbReference type="SAM" id="MobiDB-lite"/>
    </source>
</evidence>
<comment type="caution">
    <text evidence="4">The sequence shown here is derived from an EMBL/GenBank/DDBJ whole genome shotgun (WGS) entry which is preliminary data.</text>
</comment>
<reference evidence="4 5" key="1">
    <citation type="journal article" date="2018" name="Sci. Rep.">
        <title>Comparative analysis of the Pocillopora damicornis genome highlights role of immune system in coral evolution.</title>
        <authorList>
            <person name="Cunning R."/>
            <person name="Bay R.A."/>
            <person name="Gillette P."/>
            <person name="Baker A.C."/>
            <person name="Traylor-Knowles N."/>
        </authorList>
    </citation>
    <scope>NUCLEOTIDE SEQUENCE [LARGE SCALE GENOMIC DNA]</scope>
    <source>
        <strain evidence="4">RSMAS</strain>
        <tissue evidence="4">Whole animal</tissue>
    </source>
</reference>
<dbReference type="InterPro" id="IPR051173">
    <property type="entry name" value="Ca_channel_alpha-2/delta"/>
</dbReference>
<dbReference type="InterPro" id="IPR002035">
    <property type="entry name" value="VWF_A"/>
</dbReference>
<dbReference type="EMBL" id="RCHS01000749">
    <property type="protein sequence ID" value="RMX57037.1"/>
    <property type="molecule type" value="Genomic_DNA"/>
</dbReference>
<feature type="region of interest" description="Disordered" evidence="1">
    <location>
        <begin position="955"/>
        <end position="983"/>
    </location>
</feature>
<proteinExistence type="predicted"/>
<dbReference type="InterPro" id="IPR029151">
    <property type="entry name" value="Sensor-like_sf"/>
</dbReference>
<protein>
    <recommendedName>
        <fullName evidence="3">VWFA domain-containing protein</fullName>
    </recommendedName>
</protein>
<dbReference type="GO" id="GO:0005245">
    <property type="term" value="F:voltage-gated calcium channel activity"/>
    <property type="evidence" value="ECO:0007669"/>
    <property type="project" value="TreeGrafter"/>
</dbReference>
<dbReference type="GO" id="GO:0005891">
    <property type="term" value="C:voltage-gated calcium channel complex"/>
    <property type="evidence" value="ECO:0007669"/>
    <property type="project" value="TreeGrafter"/>
</dbReference>